<dbReference type="Proteomes" id="UP000550729">
    <property type="component" value="Unassembled WGS sequence"/>
</dbReference>
<evidence type="ECO:0000256" key="5">
    <source>
        <dbReference type="ARBA" id="ARBA00023136"/>
    </source>
</evidence>
<accession>A0A848KVT8</accession>
<dbReference type="EMBL" id="JABBNB010000003">
    <property type="protein sequence ID" value="NMO00301.1"/>
    <property type="molecule type" value="Genomic_DNA"/>
</dbReference>
<name>A0A848KVT8_9ACTN</name>
<evidence type="ECO:0000256" key="6">
    <source>
        <dbReference type="SAM" id="Phobius"/>
    </source>
</evidence>
<dbReference type="RefSeq" id="WP_170192810.1">
    <property type="nucleotide sequence ID" value="NZ_JABBNB010000003.1"/>
</dbReference>
<dbReference type="InterPro" id="IPR005226">
    <property type="entry name" value="UPF0014_fam"/>
</dbReference>
<evidence type="ECO:0000256" key="3">
    <source>
        <dbReference type="ARBA" id="ARBA00022692"/>
    </source>
</evidence>
<dbReference type="PANTHER" id="PTHR30028:SF0">
    <property type="entry name" value="PROTEIN ALUMINUM SENSITIVE 3"/>
    <property type="match status" value="1"/>
</dbReference>
<dbReference type="AlphaFoldDB" id="A0A848KVT8"/>
<evidence type="ECO:0000313" key="7">
    <source>
        <dbReference type="EMBL" id="NMO00301.1"/>
    </source>
</evidence>
<keyword evidence="8" id="KW-1185">Reference proteome</keyword>
<dbReference type="Pfam" id="PF03649">
    <property type="entry name" value="UPF0014"/>
    <property type="match status" value="1"/>
</dbReference>
<gene>
    <name evidence="7" type="ORF">HH308_03630</name>
</gene>
<comment type="subcellular location">
    <subcellularLocation>
        <location evidence="1">Membrane</location>
        <topology evidence="1">Multi-pass membrane protein</topology>
    </subcellularLocation>
</comment>
<proteinExistence type="inferred from homology"/>
<protein>
    <submittedName>
        <fullName evidence="7">ABC transporter permease</fullName>
    </submittedName>
</protein>
<dbReference type="PANTHER" id="PTHR30028">
    <property type="entry name" value="UPF0014 INNER MEMBRANE PROTEIN YBBM-RELATED"/>
    <property type="match status" value="1"/>
</dbReference>
<feature type="transmembrane region" description="Helical" evidence="6">
    <location>
        <begin position="221"/>
        <end position="241"/>
    </location>
</feature>
<sequence>MITAATGVPAAVWLRTLIAVVVLSTVTVILLRAYDVRAPWKQVTALARGAAQLVALSMILSGVLTNGILVGAALAVMFSVAVVTATRRVGWSMPHLIATGTAMAAGAGTALTTVFASGALHLEGRYVLAAGGIVIGATMTVATLTSQHFTTDIATGWEEVEGWLSIGATARQATARFARKAVRQALIPSTDQTKTTGLVTLPGAFVGALFGGASPVEAGRFQIIVLASIMAAGALTAVVLVRQLSEVARRPVEETT</sequence>
<keyword evidence="4 6" id="KW-1133">Transmembrane helix</keyword>
<evidence type="ECO:0000313" key="8">
    <source>
        <dbReference type="Proteomes" id="UP000550729"/>
    </source>
</evidence>
<comment type="caution">
    <text evidence="7">The sequence shown here is derived from an EMBL/GenBank/DDBJ whole genome shotgun (WGS) entry which is preliminary data.</text>
</comment>
<evidence type="ECO:0000256" key="2">
    <source>
        <dbReference type="ARBA" id="ARBA00005268"/>
    </source>
</evidence>
<keyword evidence="5 6" id="KW-0472">Membrane</keyword>
<comment type="similarity">
    <text evidence="2">Belongs to the UPF0014 family.</text>
</comment>
<feature type="transmembrane region" description="Helical" evidence="6">
    <location>
        <begin position="96"/>
        <end position="120"/>
    </location>
</feature>
<reference evidence="7 8" key="1">
    <citation type="submission" date="2020-04" db="EMBL/GenBank/DDBJ databases">
        <title>Gordonia sp. nov. TBRC 11910.</title>
        <authorList>
            <person name="Suriyachadkun C."/>
        </authorList>
    </citation>
    <scope>NUCLEOTIDE SEQUENCE [LARGE SCALE GENOMIC DNA]</scope>
    <source>
        <strain evidence="7 8">TBRC 11910</strain>
    </source>
</reference>
<evidence type="ECO:0000256" key="4">
    <source>
        <dbReference type="ARBA" id="ARBA00022989"/>
    </source>
</evidence>
<evidence type="ECO:0000256" key="1">
    <source>
        <dbReference type="ARBA" id="ARBA00004141"/>
    </source>
</evidence>
<feature type="transmembrane region" description="Helical" evidence="6">
    <location>
        <begin position="54"/>
        <end position="84"/>
    </location>
</feature>
<feature type="transmembrane region" description="Helical" evidence="6">
    <location>
        <begin position="126"/>
        <end position="144"/>
    </location>
</feature>
<feature type="transmembrane region" description="Helical" evidence="6">
    <location>
        <begin position="12"/>
        <end position="34"/>
    </location>
</feature>
<dbReference type="GO" id="GO:0005886">
    <property type="term" value="C:plasma membrane"/>
    <property type="evidence" value="ECO:0007669"/>
    <property type="project" value="TreeGrafter"/>
</dbReference>
<keyword evidence="3 6" id="KW-0812">Transmembrane</keyword>
<organism evidence="7 8">
    <name type="scientific">Gordonia asplenii</name>
    <dbReference type="NCBI Taxonomy" id="2725283"/>
    <lineage>
        <taxon>Bacteria</taxon>
        <taxon>Bacillati</taxon>
        <taxon>Actinomycetota</taxon>
        <taxon>Actinomycetes</taxon>
        <taxon>Mycobacteriales</taxon>
        <taxon>Gordoniaceae</taxon>
        <taxon>Gordonia</taxon>
    </lineage>
</organism>